<dbReference type="PANTHER" id="PTHR43094">
    <property type="entry name" value="AMINOTRANSFERASE"/>
    <property type="match status" value="1"/>
</dbReference>
<evidence type="ECO:0000256" key="3">
    <source>
        <dbReference type="ARBA" id="ARBA00022576"/>
    </source>
</evidence>
<evidence type="ECO:0000256" key="5">
    <source>
        <dbReference type="ARBA" id="ARBA00022898"/>
    </source>
</evidence>
<dbReference type="Pfam" id="PF00202">
    <property type="entry name" value="Aminotran_3"/>
    <property type="match status" value="1"/>
</dbReference>
<gene>
    <name evidence="7" type="ORF">FJZ47_23830</name>
</gene>
<dbReference type="InterPro" id="IPR015422">
    <property type="entry name" value="PyrdxlP-dep_Trfase_small"/>
</dbReference>
<dbReference type="Gene3D" id="3.90.1150.10">
    <property type="entry name" value="Aspartate Aminotransferase, domain 1"/>
    <property type="match status" value="1"/>
</dbReference>
<protein>
    <submittedName>
        <fullName evidence="7">Aspartate aminotransferase family protein</fullName>
    </submittedName>
</protein>
<dbReference type="GO" id="GO:0030170">
    <property type="term" value="F:pyridoxal phosphate binding"/>
    <property type="evidence" value="ECO:0007669"/>
    <property type="project" value="InterPro"/>
</dbReference>
<keyword evidence="4" id="KW-0808">Transferase</keyword>
<evidence type="ECO:0000256" key="4">
    <source>
        <dbReference type="ARBA" id="ARBA00022679"/>
    </source>
</evidence>
<dbReference type="Gene3D" id="3.40.640.10">
    <property type="entry name" value="Type I PLP-dependent aspartate aminotransferase-like (Major domain)"/>
    <property type="match status" value="1"/>
</dbReference>
<comment type="caution">
    <text evidence="7">The sequence shown here is derived from an EMBL/GenBank/DDBJ whole genome shotgun (WGS) entry which is preliminary data.</text>
</comment>
<keyword evidence="5 6" id="KW-0663">Pyridoxal phosphate</keyword>
<evidence type="ECO:0000256" key="1">
    <source>
        <dbReference type="ARBA" id="ARBA00001933"/>
    </source>
</evidence>
<dbReference type="InterPro" id="IPR015421">
    <property type="entry name" value="PyrdxlP-dep_Trfase_major"/>
</dbReference>
<dbReference type="SUPFAM" id="SSF53383">
    <property type="entry name" value="PLP-dependent transferases"/>
    <property type="match status" value="1"/>
</dbReference>
<comment type="similarity">
    <text evidence="2 6">Belongs to the class-III pyridoxal-phosphate-dependent aminotransferase family.</text>
</comment>
<keyword evidence="3 7" id="KW-0032">Aminotransferase</keyword>
<dbReference type="Proteomes" id="UP000712673">
    <property type="component" value="Unassembled WGS sequence"/>
</dbReference>
<reference evidence="7" key="1">
    <citation type="submission" date="2019-03" db="EMBL/GenBank/DDBJ databases">
        <title>Lake Tanganyika Metagenome-Assembled Genomes (MAGs).</title>
        <authorList>
            <person name="Tran P."/>
        </authorList>
    </citation>
    <scope>NUCLEOTIDE SEQUENCE</scope>
    <source>
        <strain evidence="7">K_DeepCast_65m_m2_066</strain>
    </source>
</reference>
<dbReference type="InterPro" id="IPR005814">
    <property type="entry name" value="Aminotrans_3"/>
</dbReference>
<evidence type="ECO:0000313" key="7">
    <source>
        <dbReference type="EMBL" id="MBM3226806.1"/>
    </source>
</evidence>
<dbReference type="PROSITE" id="PS00600">
    <property type="entry name" value="AA_TRANSFER_CLASS_3"/>
    <property type="match status" value="1"/>
</dbReference>
<dbReference type="AlphaFoldDB" id="A0A937W4M4"/>
<evidence type="ECO:0000313" key="8">
    <source>
        <dbReference type="Proteomes" id="UP000712673"/>
    </source>
</evidence>
<sequence length="454" mass="48936">MDPTTLAQAGNEHVWLHASSWRALAANQEGKRIIVSGQGCLLKDIEGKEYLDGLAGLWLVNVGHGRQEIAAAMAAQASTLAYASSSQTTTVPAIHLATRLAELTPGDLSTVFFCSGGSEAVESALKIARQYQYLAGFPKRFKIIGRRGSYHGSTFGAMSVSGTRPATEPYYSPFMNGALHVAPPYCYRCDYRHSYPACDVYCVDAIEQMIEHEGPQTVAAVIAEPISASNGIVIPPPEYLPRLRQICDRHGVLLIVDEVITGFGRTGKMFASEHWDLVGDIMTMAKGLSSGYAPIAAAICSPKVVAPFASETGKRLSHLLTFGGQAVACAAALANIAILQRERLADNAATLGAYLLEQLRGLQQQHPTVGDVRGLGLLTAVELVKDRTTREKFAMDGEEVKTLNALLLDKGLLTRATHIIMLAPPLCITRAEVDRIVEILDSSLTAFEQQYGYC</sequence>
<dbReference type="CDD" id="cd00610">
    <property type="entry name" value="OAT_like"/>
    <property type="match status" value="1"/>
</dbReference>
<organism evidence="7 8">
    <name type="scientific">Tectimicrobiota bacterium</name>
    <dbReference type="NCBI Taxonomy" id="2528274"/>
    <lineage>
        <taxon>Bacteria</taxon>
        <taxon>Pseudomonadati</taxon>
        <taxon>Nitrospinota/Tectimicrobiota group</taxon>
        <taxon>Candidatus Tectimicrobiota</taxon>
    </lineage>
</organism>
<dbReference type="PIRSF" id="PIRSF000521">
    <property type="entry name" value="Transaminase_4ab_Lys_Orn"/>
    <property type="match status" value="1"/>
</dbReference>
<dbReference type="InterPro" id="IPR015424">
    <property type="entry name" value="PyrdxlP-dep_Trfase"/>
</dbReference>
<proteinExistence type="inferred from homology"/>
<comment type="cofactor">
    <cofactor evidence="1">
        <name>pyridoxal 5'-phosphate</name>
        <dbReference type="ChEBI" id="CHEBI:597326"/>
    </cofactor>
</comment>
<dbReference type="FunFam" id="3.40.640.10:FF:000014">
    <property type="entry name" value="Adenosylmethionine-8-amino-7-oxononanoate aminotransferase, probable"/>
    <property type="match status" value="1"/>
</dbReference>
<dbReference type="GO" id="GO:0008483">
    <property type="term" value="F:transaminase activity"/>
    <property type="evidence" value="ECO:0007669"/>
    <property type="project" value="UniProtKB-KW"/>
</dbReference>
<dbReference type="PANTHER" id="PTHR43094:SF1">
    <property type="entry name" value="AMINOTRANSFERASE CLASS-III"/>
    <property type="match status" value="1"/>
</dbReference>
<dbReference type="InterPro" id="IPR049704">
    <property type="entry name" value="Aminotrans_3_PPA_site"/>
</dbReference>
<dbReference type="EMBL" id="VGLS01001057">
    <property type="protein sequence ID" value="MBM3226806.1"/>
    <property type="molecule type" value="Genomic_DNA"/>
</dbReference>
<evidence type="ECO:0000256" key="2">
    <source>
        <dbReference type="ARBA" id="ARBA00008954"/>
    </source>
</evidence>
<name>A0A937W4M4_UNCTE</name>
<evidence type="ECO:0000256" key="6">
    <source>
        <dbReference type="RuleBase" id="RU003560"/>
    </source>
</evidence>
<accession>A0A937W4M4</accession>